<dbReference type="InterPro" id="IPR036397">
    <property type="entry name" value="RNaseH_sf"/>
</dbReference>
<dbReference type="GO" id="GO:0005737">
    <property type="term" value="C:cytoplasm"/>
    <property type="evidence" value="ECO:0007669"/>
    <property type="project" value="UniProtKB-SubCell"/>
</dbReference>
<gene>
    <name evidence="14" type="primary">rnhB</name>
    <name evidence="18" type="ORF">BC952_1121</name>
</gene>
<organism evidence="18 19">
    <name type="scientific">Flavobacterium limicola</name>
    <dbReference type="NCBI Taxonomy" id="180441"/>
    <lineage>
        <taxon>Bacteria</taxon>
        <taxon>Pseudomonadati</taxon>
        <taxon>Bacteroidota</taxon>
        <taxon>Flavobacteriia</taxon>
        <taxon>Flavobacteriales</taxon>
        <taxon>Flavobacteriaceae</taxon>
        <taxon>Flavobacterium</taxon>
    </lineage>
</organism>
<dbReference type="Gene3D" id="3.30.420.10">
    <property type="entry name" value="Ribonuclease H-like superfamily/Ribonuclease H"/>
    <property type="match status" value="1"/>
</dbReference>
<keyword evidence="8 14" id="KW-0963">Cytoplasm</keyword>
<dbReference type="AlphaFoldDB" id="A0A495S6M2"/>
<dbReference type="EMBL" id="RBXA01000001">
    <property type="protein sequence ID" value="RKS95442.1"/>
    <property type="molecule type" value="Genomic_DNA"/>
</dbReference>
<dbReference type="EC" id="3.1.26.4" evidence="6 14"/>
<dbReference type="GO" id="GO:0003723">
    <property type="term" value="F:RNA binding"/>
    <property type="evidence" value="ECO:0007669"/>
    <property type="project" value="UniProtKB-UniRule"/>
</dbReference>
<keyword evidence="9 14" id="KW-0540">Nuclease</keyword>
<evidence type="ECO:0000256" key="11">
    <source>
        <dbReference type="ARBA" id="ARBA00022759"/>
    </source>
</evidence>
<dbReference type="HAMAP" id="MF_00052_B">
    <property type="entry name" value="RNase_HII_B"/>
    <property type="match status" value="1"/>
</dbReference>
<dbReference type="NCBIfam" id="NF000595">
    <property type="entry name" value="PRK00015.1-3"/>
    <property type="match status" value="1"/>
</dbReference>
<evidence type="ECO:0000256" key="16">
    <source>
        <dbReference type="RuleBase" id="RU003515"/>
    </source>
</evidence>
<feature type="binding site" evidence="14 15">
    <location>
        <position position="17"/>
    </location>
    <ligand>
        <name>a divalent metal cation</name>
        <dbReference type="ChEBI" id="CHEBI:60240"/>
    </ligand>
</feature>
<evidence type="ECO:0000256" key="13">
    <source>
        <dbReference type="ARBA" id="ARBA00023211"/>
    </source>
</evidence>
<keyword evidence="11 14" id="KW-0255">Endonuclease</keyword>
<dbReference type="GO" id="GO:0030145">
    <property type="term" value="F:manganese ion binding"/>
    <property type="evidence" value="ECO:0007669"/>
    <property type="project" value="UniProtKB-UniRule"/>
</dbReference>
<feature type="binding site" evidence="14 15">
    <location>
        <position position="16"/>
    </location>
    <ligand>
        <name>a divalent metal cation</name>
        <dbReference type="ChEBI" id="CHEBI:60240"/>
    </ligand>
</feature>
<evidence type="ECO:0000256" key="4">
    <source>
        <dbReference type="ARBA" id="ARBA00004496"/>
    </source>
</evidence>
<evidence type="ECO:0000256" key="12">
    <source>
        <dbReference type="ARBA" id="ARBA00022801"/>
    </source>
</evidence>
<dbReference type="InterPro" id="IPR001352">
    <property type="entry name" value="RNase_HII/HIII"/>
</dbReference>
<evidence type="ECO:0000256" key="2">
    <source>
        <dbReference type="ARBA" id="ARBA00001946"/>
    </source>
</evidence>
<keyword evidence="19" id="KW-1185">Reference proteome</keyword>
<evidence type="ECO:0000256" key="9">
    <source>
        <dbReference type="ARBA" id="ARBA00022722"/>
    </source>
</evidence>
<feature type="binding site" evidence="14 15">
    <location>
        <position position="108"/>
    </location>
    <ligand>
        <name>a divalent metal cation</name>
        <dbReference type="ChEBI" id="CHEBI:60240"/>
    </ligand>
</feature>
<dbReference type="InterPro" id="IPR022898">
    <property type="entry name" value="RNase_HII"/>
</dbReference>
<name>A0A495S6M2_9FLAO</name>
<dbReference type="Proteomes" id="UP000280091">
    <property type="component" value="Unassembled WGS sequence"/>
</dbReference>
<comment type="function">
    <text evidence="3 14 16">Endonuclease that specifically degrades the RNA of RNA-DNA hybrids.</text>
</comment>
<proteinExistence type="inferred from homology"/>
<comment type="caution">
    <text evidence="18">The sequence shown here is derived from an EMBL/GenBank/DDBJ whole genome shotgun (WGS) entry which is preliminary data.</text>
</comment>
<feature type="domain" description="RNase H type-2" evidence="17">
    <location>
        <begin position="10"/>
        <end position="219"/>
    </location>
</feature>
<dbReference type="GO" id="GO:0043137">
    <property type="term" value="P:DNA replication, removal of RNA primer"/>
    <property type="evidence" value="ECO:0007669"/>
    <property type="project" value="TreeGrafter"/>
</dbReference>
<dbReference type="GO" id="GO:0006298">
    <property type="term" value="P:mismatch repair"/>
    <property type="evidence" value="ECO:0007669"/>
    <property type="project" value="TreeGrafter"/>
</dbReference>
<evidence type="ECO:0000259" key="17">
    <source>
        <dbReference type="PROSITE" id="PS51975"/>
    </source>
</evidence>
<comment type="catalytic activity">
    <reaction evidence="1 14 15 16">
        <text>Endonucleolytic cleavage to 5'-phosphomonoester.</text>
        <dbReference type="EC" id="3.1.26.4"/>
    </reaction>
</comment>
<evidence type="ECO:0000256" key="7">
    <source>
        <dbReference type="ARBA" id="ARBA00019179"/>
    </source>
</evidence>
<dbReference type="GO" id="GO:0032299">
    <property type="term" value="C:ribonuclease H2 complex"/>
    <property type="evidence" value="ECO:0007669"/>
    <property type="project" value="TreeGrafter"/>
</dbReference>
<sequence length="219" mass="24818">MLSPFFLTPHLETGTDEAGRGCLAGPVTAAAVLLPENFQNELLNDSKQLSEKARENLRPIIEQECISFAVTHLEPLVIDEINILNASIKAMQESILKLDPRPLHIIVDGNSPLIPKSGIKNRGGKIFTDAEIEILNSIPNASIIKGDSKYMSIAAASVLAKTYRDEYMNRIHEQFPMYNWKKNKGYPTKEHREAIRIYGVTKYHRMTFRLLPEQYSFDF</sequence>
<evidence type="ECO:0000256" key="3">
    <source>
        <dbReference type="ARBA" id="ARBA00004065"/>
    </source>
</evidence>
<protein>
    <recommendedName>
        <fullName evidence="7 14">Ribonuclease HII</fullName>
        <shortName evidence="14">RNase HII</shortName>
        <ecNumber evidence="6 14">3.1.26.4</ecNumber>
    </recommendedName>
</protein>
<evidence type="ECO:0000256" key="5">
    <source>
        <dbReference type="ARBA" id="ARBA00007383"/>
    </source>
</evidence>
<dbReference type="InterPro" id="IPR024567">
    <property type="entry name" value="RNase_HII/HIII_dom"/>
</dbReference>
<comment type="similarity">
    <text evidence="5 14 16">Belongs to the RNase HII family.</text>
</comment>
<keyword evidence="12 14" id="KW-0378">Hydrolase</keyword>
<evidence type="ECO:0000313" key="19">
    <source>
        <dbReference type="Proteomes" id="UP000280091"/>
    </source>
</evidence>
<evidence type="ECO:0000256" key="8">
    <source>
        <dbReference type="ARBA" id="ARBA00022490"/>
    </source>
</evidence>
<keyword evidence="13 14" id="KW-0464">Manganese</keyword>
<dbReference type="PANTHER" id="PTHR10954">
    <property type="entry name" value="RIBONUCLEASE H2 SUBUNIT A"/>
    <property type="match status" value="1"/>
</dbReference>
<keyword evidence="10 14" id="KW-0479">Metal-binding</keyword>
<dbReference type="PROSITE" id="PS51975">
    <property type="entry name" value="RNASE_H_2"/>
    <property type="match status" value="1"/>
</dbReference>
<evidence type="ECO:0000256" key="6">
    <source>
        <dbReference type="ARBA" id="ARBA00012180"/>
    </source>
</evidence>
<comment type="cofactor">
    <cofactor evidence="14 15">
        <name>Mn(2+)</name>
        <dbReference type="ChEBI" id="CHEBI:29035"/>
    </cofactor>
    <cofactor evidence="14 15">
        <name>Mg(2+)</name>
        <dbReference type="ChEBI" id="CHEBI:18420"/>
    </cofactor>
    <text evidence="14 15">Manganese or magnesium. Binds 1 divalent metal ion per monomer in the absence of substrate. May bind a second metal ion after substrate binding.</text>
</comment>
<evidence type="ECO:0000313" key="18">
    <source>
        <dbReference type="EMBL" id="RKS95442.1"/>
    </source>
</evidence>
<accession>A0A495S6M2</accession>
<reference evidence="18 19" key="1">
    <citation type="submission" date="2018-10" db="EMBL/GenBank/DDBJ databases">
        <title>Genomic Encyclopedia of Archaeal and Bacterial Type Strains, Phase II (KMG-II): from individual species to whole genera.</title>
        <authorList>
            <person name="Goeker M."/>
        </authorList>
    </citation>
    <scope>NUCLEOTIDE SEQUENCE [LARGE SCALE GENOMIC DNA]</scope>
    <source>
        <strain evidence="18 19">DSM 15094</strain>
    </source>
</reference>
<evidence type="ECO:0000256" key="1">
    <source>
        <dbReference type="ARBA" id="ARBA00000077"/>
    </source>
</evidence>
<dbReference type="GO" id="GO:0004523">
    <property type="term" value="F:RNA-DNA hybrid ribonuclease activity"/>
    <property type="evidence" value="ECO:0007669"/>
    <property type="project" value="UniProtKB-UniRule"/>
</dbReference>
<evidence type="ECO:0000256" key="15">
    <source>
        <dbReference type="PROSITE-ProRule" id="PRU01319"/>
    </source>
</evidence>
<dbReference type="Pfam" id="PF01351">
    <property type="entry name" value="RNase_HII"/>
    <property type="match status" value="1"/>
</dbReference>
<dbReference type="PANTHER" id="PTHR10954:SF18">
    <property type="entry name" value="RIBONUCLEASE HII"/>
    <property type="match status" value="1"/>
</dbReference>
<evidence type="ECO:0000256" key="14">
    <source>
        <dbReference type="HAMAP-Rule" id="MF_00052"/>
    </source>
</evidence>
<comment type="cofactor">
    <cofactor evidence="2">
        <name>Mg(2+)</name>
        <dbReference type="ChEBI" id="CHEBI:18420"/>
    </cofactor>
</comment>
<dbReference type="OrthoDB" id="9803420at2"/>
<dbReference type="RefSeq" id="WP_121364549.1">
    <property type="nucleotide sequence ID" value="NZ_RBXA01000001.1"/>
</dbReference>
<dbReference type="SUPFAM" id="SSF53098">
    <property type="entry name" value="Ribonuclease H-like"/>
    <property type="match status" value="1"/>
</dbReference>
<comment type="subcellular location">
    <subcellularLocation>
        <location evidence="4 14">Cytoplasm</location>
    </subcellularLocation>
</comment>
<dbReference type="InterPro" id="IPR012337">
    <property type="entry name" value="RNaseH-like_sf"/>
</dbReference>
<dbReference type="CDD" id="cd07182">
    <property type="entry name" value="RNase_HII_bacteria_HII_like"/>
    <property type="match status" value="1"/>
</dbReference>
<evidence type="ECO:0000256" key="10">
    <source>
        <dbReference type="ARBA" id="ARBA00022723"/>
    </source>
</evidence>